<evidence type="ECO:0000256" key="3">
    <source>
        <dbReference type="SAM" id="MobiDB-lite"/>
    </source>
</evidence>
<organism evidence="5 6">
    <name type="scientific">Parelaphostrongylus tenuis</name>
    <name type="common">Meningeal worm</name>
    <dbReference type="NCBI Taxonomy" id="148309"/>
    <lineage>
        <taxon>Eukaryota</taxon>
        <taxon>Metazoa</taxon>
        <taxon>Ecdysozoa</taxon>
        <taxon>Nematoda</taxon>
        <taxon>Chromadorea</taxon>
        <taxon>Rhabditida</taxon>
        <taxon>Rhabditina</taxon>
        <taxon>Rhabditomorpha</taxon>
        <taxon>Strongyloidea</taxon>
        <taxon>Metastrongylidae</taxon>
        <taxon>Parelaphostrongylus</taxon>
    </lineage>
</organism>
<gene>
    <name evidence="5" type="ORF">KIN20_030809</name>
</gene>
<dbReference type="InterPro" id="IPR024858">
    <property type="entry name" value="GOLGA"/>
</dbReference>
<dbReference type="GO" id="GO:0005801">
    <property type="term" value="C:cis-Golgi network"/>
    <property type="evidence" value="ECO:0007669"/>
    <property type="project" value="TreeGrafter"/>
</dbReference>
<feature type="compositionally biased region" description="Low complexity" evidence="3">
    <location>
        <begin position="117"/>
        <end position="127"/>
    </location>
</feature>
<feature type="region of interest" description="Disordered" evidence="3">
    <location>
        <begin position="21"/>
        <end position="60"/>
    </location>
</feature>
<accession>A0AAD5R4J1</accession>
<dbReference type="PANTHER" id="PTHR10881">
    <property type="entry name" value="GOLGIN SUBFAMILY A MEMBER-RELATED"/>
    <property type="match status" value="1"/>
</dbReference>
<comment type="caution">
    <text evidence="5">The sequence shown here is derived from an EMBL/GenBank/DDBJ whole genome shotgun (WGS) entry which is preliminary data.</text>
</comment>
<proteinExistence type="predicted"/>
<evidence type="ECO:0000256" key="2">
    <source>
        <dbReference type="SAM" id="Coils"/>
    </source>
</evidence>
<evidence type="ECO:0000313" key="5">
    <source>
        <dbReference type="EMBL" id="KAJ1369369.1"/>
    </source>
</evidence>
<dbReference type="Pfam" id="PF15070">
    <property type="entry name" value="GOLGA2L5"/>
    <property type="match status" value="2"/>
</dbReference>
<dbReference type="GO" id="GO:0032580">
    <property type="term" value="C:Golgi cisterna membrane"/>
    <property type="evidence" value="ECO:0007669"/>
    <property type="project" value="TreeGrafter"/>
</dbReference>
<feature type="coiled-coil region" evidence="2">
    <location>
        <begin position="203"/>
        <end position="233"/>
    </location>
</feature>
<feature type="domain" description="Golgin subfamily A conserved" evidence="4">
    <location>
        <begin position="628"/>
        <end position="846"/>
    </location>
</feature>
<protein>
    <recommendedName>
        <fullName evidence="4">Golgin subfamily A conserved domain-containing protein</fullName>
    </recommendedName>
</protein>
<dbReference type="AlphaFoldDB" id="A0AAD5R4J1"/>
<dbReference type="InterPro" id="IPR043976">
    <property type="entry name" value="GOLGA_cons_dom"/>
</dbReference>
<sequence length="990" mass="111267">MSESLNRADKLAIAKKKLKEFEARRQQREYDSSPVPSVASTAGQNPNSGRLSVNSNHSCGASNSGGHPMYCSVSIENGIGEQSFQQSRNVMEDYATNRSSPAFSAGNPPTKNLALDPNGSNNSSPSPHMSANTNEASASTCPFCSNISHHGNNFDMERNQLLHERKAAVDAYEQVSEQLEQLWSSCGCRQANSAASICIGCPCEEKTSVQSELRNTRNELEQERILNETLSANVKSLRVDESKKHQKQLMECEHLLSARSAELDDLRKSEANAQARLLAVQQERSEAQARLKAVAREKEDVASELKQVRKELHMKEIHLKQLVPHGFVNNASSENTISTLNDRVDALQSQVGVLTRERDKLLLSNEELSRHYEICRLEFVNAREKLANELLVAISARDAALSHIKELQDDVCVLQKELYVNRSTSAPTSAEVCKATAGHCTDEDVNRKVLEAVKKADAEWQKKFDEEGQLVDTMIKEKDQVIFEREQKLSELEMRLRLTEERLGEVRTNSSDMLSLSEQLQNEKATVSRAVAQNRELKEQLIETENRFMALTEEKLQSELARQAAEHQVKELLVLLDSKNQTEDGAPYSNSTGAVLESVLHPAMSLEPSITSKDWDMSERGTSESVTEASRNREHILETRLEMANQELEEIRADLRRSHTRNEEMNQILRQNAEDENQNSIHVELGQAVARIHELASENQQLRESIERMVEDRSRLENSLAERPKAFDVSNSQSTKSENCTSSTHLVNSQLCSIGGEKWAQSELEKRFALAMRNNAELHDKLDALEHINLQLQLENDTIADHVVLYQHQRRLIRERLRVKDEQLAAMEADKAETMKRCQELHKALMDVLVRTGALKEYEVCDRTHSNLSQLPKRRVGRSYSHSTVDELSGDEDVIVNGSNIEVPLKSKVNSTDENTLSEDGRSRPASPLQRYPKSVRKSRQSVSSSPSVTETDAAVHKILQMITEISKPSHPSSADRLHCTQCIGSLQTL</sequence>
<feature type="coiled-coil region" evidence="2">
    <location>
        <begin position="482"/>
        <end position="554"/>
    </location>
</feature>
<dbReference type="GO" id="GO:0007030">
    <property type="term" value="P:Golgi organization"/>
    <property type="evidence" value="ECO:0007669"/>
    <property type="project" value="TreeGrafter"/>
</dbReference>
<keyword evidence="6" id="KW-1185">Reference proteome</keyword>
<name>A0AAD5R4J1_PARTN</name>
<feature type="domain" description="Golgin subfamily A conserved" evidence="4">
    <location>
        <begin position="384"/>
        <end position="572"/>
    </location>
</feature>
<feature type="region of interest" description="Disordered" evidence="3">
    <location>
        <begin position="98"/>
        <end position="135"/>
    </location>
</feature>
<feature type="coiled-coil region" evidence="2">
    <location>
        <begin position="685"/>
        <end position="719"/>
    </location>
</feature>
<reference evidence="5" key="1">
    <citation type="submission" date="2021-06" db="EMBL/GenBank/DDBJ databases">
        <title>Parelaphostrongylus tenuis whole genome reference sequence.</title>
        <authorList>
            <person name="Garwood T.J."/>
            <person name="Larsen P.A."/>
            <person name="Fountain-Jones N.M."/>
            <person name="Garbe J.R."/>
            <person name="Macchietto M.G."/>
            <person name="Kania S.A."/>
            <person name="Gerhold R.W."/>
            <person name="Richards J.E."/>
            <person name="Wolf T.M."/>
        </authorList>
    </citation>
    <scope>NUCLEOTIDE SEQUENCE</scope>
    <source>
        <strain evidence="5">MNPRO001-30</strain>
        <tissue evidence="5">Meninges</tissue>
    </source>
</reference>
<dbReference type="Proteomes" id="UP001196413">
    <property type="component" value="Unassembled WGS sequence"/>
</dbReference>
<dbReference type="EMBL" id="JAHQIW010006520">
    <property type="protein sequence ID" value="KAJ1369369.1"/>
    <property type="molecule type" value="Genomic_DNA"/>
</dbReference>
<keyword evidence="1 2" id="KW-0175">Coiled coil</keyword>
<dbReference type="PANTHER" id="PTHR10881:SF46">
    <property type="entry name" value="GOLGIN SUBFAMILY A MEMBER 2"/>
    <property type="match status" value="1"/>
</dbReference>
<feature type="region of interest" description="Disordered" evidence="3">
    <location>
        <begin position="906"/>
        <end position="951"/>
    </location>
</feature>
<feature type="compositionally biased region" description="Polar residues" evidence="3">
    <location>
        <begin position="98"/>
        <end position="110"/>
    </location>
</feature>
<evidence type="ECO:0000313" key="6">
    <source>
        <dbReference type="Proteomes" id="UP001196413"/>
    </source>
</evidence>
<evidence type="ECO:0000259" key="4">
    <source>
        <dbReference type="Pfam" id="PF15070"/>
    </source>
</evidence>
<feature type="coiled-coil region" evidence="2">
    <location>
        <begin position="263"/>
        <end position="357"/>
    </location>
</feature>
<feature type="compositionally biased region" description="Basic and acidic residues" evidence="3">
    <location>
        <begin position="21"/>
        <end position="31"/>
    </location>
</feature>
<dbReference type="GO" id="GO:0000137">
    <property type="term" value="C:Golgi cis cisterna"/>
    <property type="evidence" value="ECO:0007669"/>
    <property type="project" value="TreeGrafter"/>
</dbReference>
<evidence type="ECO:0000256" key="1">
    <source>
        <dbReference type="ARBA" id="ARBA00023054"/>
    </source>
</evidence>
<feature type="compositionally biased region" description="Polar residues" evidence="3">
    <location>
        <begin position="34"/>
        <end position="60"/>
    </location>
</feature>
<feature type="coiled-coil region" evidence="2">
    <location>
        <begin position="634"/>
        <end position="661"/>
    </location>
</feature>